<evidence type="ECO:0000259" key="3">
    <source>
        <dbReference type="Pfam" id="PF20684"/>
    </source>
</evidence>
<feature type="compositionally biased region" description="Low complexity" evidence="1">
    <location>
        <begin position="410"/>
        <end position="419"/>
    </location>
</feature>
<feature type="transmembrane region" description="Helical" evidence="2">
    <location>
        <begin position="215"/>
        <end position="236"/>
    </location>
</feature>
<dbReference type="EMBL" id="MU005601">
    <property type="protein sequence ID" value="KAF2679779.1"/>
    <property type="molecule type" value="Genomic_DNA"/>
</dbReference>
<keyword evidence="2" id="KW-0812">Transmembrane</keyword>
<feature type="transmembrane region" description="Helical" evidence="2">
    <location>
        <begin position="180"/>
        <end position="203"/>
    </location>
</feature>
<feature type="transmembrane region" description="Helical" evidence="2">
    <location>
        <begin position="104"/>
        <end position="125"/>
    </location>
</feature>
<keyword evidence="2" id="KW-0472">Membrane</keyword>
<feature type="domain" description="Rhodopsin" evidence="3">
    <location>
        <begin position="41"/>
        <end position="276"/>
    </location>
</feature>
<evidence type="ECO:0000313" key="4">
    <source>
        <dbReference type="EMBL" id="KAF2679779.1"/>
    </source>
</evidence>
<dbReference type="InterPro" id="IPR049326">
    <property type="entry name" value="Rhodopsin_dom_fungi"/>
</dbReference>
<feature type="compositionally biased region" description="Basic and acidic residues" evidence="1">
    <location>
        <begin position="477"/>
        <end position="488"/>
    </location>
</feature>
<keyword evidence="5" id="KW-1185">Reference proteome</keyword>
<evidence type="ECO:0000256" key="1">
    <source>
        <dbReference type="SAM" id="MobiDB-lite"/>
    </source>
</evidence>
<evidence type="ECO:0000313" key="5">
    <source>
        <dbReference type="Proteomes" id="UP000799291"/>
    </source>
</evidence>
<accession>A0A6G1IPH8</accession>
<feature type="transmembrane region" description="Helical" evidence="2">
    <location>
        <begin position="137"/>
        <end position="160"/>
    </location>
</feature>
<dbReference type="PANTHER" id="PTHR38794:SF1">
    <property type="entry name" value="INTEGRAL MEMBRANE PROTEIN"/>
    <property type="match status" value="1"/>
</dbReference>
<evidence type="ECO:0000256" key="2">
    <source>
        <dbReference type="SAM" id="Phobius"/>
    </source>
</evidence>
<dbReference type="Pfam" id="PF20684">
    <property type="entry name" value="Fung_rhodopsin"/>
    <property type="match status" value="1"/>
</dbReference>
<sequence length="507" mass="56104">MHHGMEVIDKRRTAPMGDHGTVLNVVSWLLLVIAMCTLIARFCMKLSIKDKNRRFGSDDLFIAFAALFSIGQTVAISFSSIHALGQHSADLNAEQLKIFQKAEYAGCMLYIANMGCARISVCLLIKKILPGSIASTSVMVFAGFTVLWTISGVFVTAFPCSVPNPWQFDFGKKCINLVKWINYVGITNIVVEILLVAIPLVVWNLRTSAGRRLSVSLLFLARLSVVAAVAAQLSFFNRYALKTDYTYTYWRTALCYQIAQNLSIITANLPCLHPFIIKVLAGTIQAETIAFDWAILDFLNRRGGKGGFDAMSSQSSTLPMTEEEYCRPLATYGLDRSSAHLNSQHFNRFPVNVATPLKTPEPPENLFMSPVPIPPSRPTTVYSTPSRGNSLSRSLSRTLSRSHSKKSAKSRPTSTYSSPSRPPQVPKNIEEVGCLPPAPDWETDSSDRGSERSGASSRRPVNSIYVFKRSKVISVPEESHIDDSDGYCKKYYPPLPSPKMPRRPQGS</sequence>
<reference evidence="4" key="1">
    <citation type="journal article" date="2020" name="Stud. Mycol.">
        <title>101 Dothideomycetes genomes: a test case for predicting lifestyles and emergence of pathogens.</title>
        <authorList>
            <person name="Haridas S."/>
            <person name="Albert R."/>
            <person name="Binder M."/>
            <person name="Bloem J."/>
            <person name="Labutti K."/>
            <person name="Salamov A."/>
            <person name="Andreopoulos B."/>
            <person name="Baker S."/>
            <person name="Barry K."/>
            <person name="Bills G."/>
            <person name="Bluhm B."/>
            <person name="Cannon C."/>
            <person name="Castanera R."/>
            <person name="Culley D."/>
            <person name="Daum C."/>
            <person name="Ezra D."/>
            <person name="Gonzalez J."/>
            <person name="Henrissat B."/>
            <person name="Kuo A."/>
            <person name="Liang C."/>
            <person name="Lipzen A."/>
            <person name="Lutzoni F."/>
            <person name="Magnuson J."/>
            <person name="Mondo S."/>
            <person name="Nolan M."/>
            <person name="Ohm R."/>
            <person name="Pangilinan J."/>
            <person name="Park H.-J."/>
            <person name="Ramirez L."/>
            <person name="Alfaro M."/>
            <person name="Sun H."/>
            <person name="Tritt A."/>
            <person name="Yoshinaga Y."/>
            <person name="Zwiers L.-H."/>
            <person name="Turgeon B."/>
            <person name="Goodwin S."/>
            <person name="Spatafora J."/>
            <person name="Crous P."/>
            <person name="Grigoriev I."/>
        </authorList>
    </citation>
    <scope>NUCLEOTIDE SEQUENCE</scope>
    <source>
        <strain evidence="4">CBS 122367</strain>
    </source>
</reference>
<proteinExistence type="predicted"/>
<feature type="transmembrane region" description="Helical" evidence="2">
    <location>
        <begin position="60"/>
        <end position="84"/>
    </location>
</feature>
<feature type="compositionally biased region" description="Basic residues" evidence="1">
    <location>
        <begin position="400"/>
        <end position="409"/>
    </location>
</feature>
<keyword evidence="2" id="KW-1133">Transmembrane helix</keyword>
<protein>
    <recommendedName>
        <fullName evidence="3">Rhodopsin domain-containing protein</fullName>
    </recommendedName>
</protein>
<dbReference type="OrthoDB" id="3918601at2759"/>
<feature type="compositionally biased region" description="Low complexity" evidence="1">
    <location>
        <begin position="386"/>
        <end position="399"/>
    </location>
</feature>
<feature type="region of interest" description="Disordered" evidence="1">
    <location>
        <begin position="360"/>
        <end position="463"/>
    </location>
</feature>
<dbReference type="Proteomes" id="UP000799291">
    <property type="component" value="Unassembled WGS sequence"/>
</dbReference>
<organism evidence="4 5">
    <name type="scientific">Lentithecium fluviatile CBS 122367</name>
    <dbReference type="NCBI Taxonomy" id="1168545"/>
    <lineage>
        <taxon>Eukaryota</taxon>
        <taxon>Fungi</taxon>
        <taxon>Dikarya</taxon>
        <taxon>Ascomycota</taxon>
        <taxon>Pezizomycotina</taxon>
        <taxon>Dothideomycetes</taxon>
        <taxon>Pleosporomycetidae</taxon>
        <taxon>Pleosporales</taxon>
        <taxon>Massarineae</taxon>
        <taxon>Lentitheciaceae</taxon>
        <taxon>Lentithecium</taxon>
    </lineage>
</organism>
<feature type="transmembrane region" description="Helical" evidence="2">
    <location>
        <begin position="20"/>
        <end position="40"/>
    </location>
</feature>
<gene>
    <name evidence="4" type="ORF">K458DRAFT_393619</name>
</gene>
<dbReference type="AlphaFoldDB" id="A0A6G1IPH8"/>
<name>A0A6G1IPH8_9PLEO</name>
<feature type="region of interest" description="Disordered" evidence="1">
    <location>
        <begin position="476"/>
        <end position="507"/>
    </location>
</feature>
<dbReference type="PANTHER" id="PTHR38794">
    <property type="entry name" value="INTEGRAL MEMBRANE PROTEIN"/>
    <property type="match status" value="1"/>
</dbReference>